<dbReference type="EMBL" id="CP016440">
    <property type="protein sequence ID" value="ANY16618.1"/>
    <property type="molecule type" value="Genomic_DNA"/>
</dbReference>
<dbReference type="RefSeq" id="WP_043211506.1">
    <property type="nucleotide sequence ID" value="NZ_CAJGUP010000039.1"/>
</dbReference>
<dbReference type="OrthoDB" id="9807115at2"/>
<feature type="transmembrane region" description="Helical" evidence="9">
    <location>
        <begin position="193"/>
        <end position="216"/>
    </location>
</feature>
<evidence type="ECO:0000256" key="2">
    <source>
        <dbReference type="ARBA" id="ARBA00022448"/>
    </source>
</evidence>
<feature type="transmembrane region" description="Helical" evidence="9">
    <location>
        <begin position="138"/>
        <end position="161"/>
    </location>
</feature>
<feature type="transmembrane region" description="Helical" evidence="9">
    <location>
        <begin position="222"/>
        <end position="251"/>
    </location>
</feature>
<dbReference type="PANTHER" id="PTHR11795:SF451">
    <property type="entry name" value="ABC TRANSPORTER PERMEASE PROTEIN"/>
    <property type="match status" value="1"/>
</dbReference>
<evidence type="ECO:0000313" key="12">
    <source>
        <dbReference type="Proteomes" id="UP000053096"/>
    </source>
</evidence>
<dbReference type="InterPro" id="IPR001851">
    <property type="entry name" value="ABC_transp_permease"/>
</dbReference>
<dbReference type="Pfam" id="PF02653">
    <property type="entry name" value="BPD_transp_2"/>
    <property type="match status" value="1"/>
</dbReference>
<keyword evidence="6 9" id="KW-1133">Transmembrane helix</keyword>
<keyword evidence="3" id="KW-1003">Cell membrane</keyword>
<evidence type="ECO:0000313" key="11">
    <source>
        <dbReference type="EMBL" id="CUI30664.1"/>
    </source>
</evidence>
<feature type="transmembrane region" description="Helical" evidence="9">
    <location>
        <begin position="6"/>
        <end position="29"/>
    </location>
</feature>
<dbReference type="GO" id="GO:0006865">
    <property type="term" value="P:amino acid transport"/>
    <property type="evidence" value="ECO:0007669"/>
    <property type="project" value="UniProtKB-KW"/>
</dbReference>
<feature type="transmembrane region" description="Helical" evidence="9">
    <location>
        <begin position="263"/>
        <end position="282"/>
    </location>
</feature>
<dbReference type="PANTHER" id="PTHR11795">
    <property type="entry name" value="BRANCHED-CHAIN AMINO ACID TRANSPORT SYSTEM PERMEASE PROTEIN LIVH"/>
    <property type="match status" value="1"/>
</dbReference>
<dbReference type="InterPro" id="IPR052157">
    <property type="entry name" value="BCAA_transport_permease"/>
</dbReference>
<evidence type="ECO:0000256" key="3">
    <source>
        <dbReference type="ARBA" id="ARBA00022475"/>
    </source>
</evidence>
<evidence type="ECO:0000256" key="7">
    <source>
        <dbReference type="ARBA" id="ARBA00023136"/>
    </source>
</evidence>
<dbReference type="AlphaFoldDB" id="A0A0J6F5U9"/>
<feature type="transmembrane region" description="Helical" evidence="9">
    <location>
        <begin position="36"/>
        <end position="55"/>
    </location>
</feature>
<evidence type="ECO:0000256" key="6">
    <source>
        <dbReference type="ARBA" id="ARBA00022989"/>
    </source>
</evidence>
<name>A0A0J6F5U9_9BORD</name>
<accession>A0A0M7BW85</accession>
<evidence type="ECO:0000313" key="10">
    <source>
        <dbReference type="EMBL" id="ANY16618.1"/>
    </source>
</evidence>
<dbReference type="GO" id="GO:0022857">
    <property type="term" value="F:transmembrane transporter activity"/>
    <property type="evidence" value="ECO:0007669"/>
    <property type="project" value="InterPro"/>
</dbReference>
<dbReference type="EMBL" id="CYTV01000001">
    <property type="protein sequence ID" value="CUI30664.1"/>
    <property type="molecule type" value="Genomic_DNA"/>
</dbReference>
<evidence type="ECO:0000256" key="9">
    <source>
        <dbReference type="SAM" id="Phobius"/>
    </source>
</evidence>
<keyword evidence="2" id="KW-0813">Transport</keyword>
<evidence type="ECO:0000256" key="4">
    <source>
        <dbReference type="ARBA" id="ARBA00022692"/>
    </source>
</evidence>
<keyword evidence="7 9" id="KW-0472">Membrane</keyword>
<keyword evidence="4 9" id="KW-0812">Transmembrane</keyword>
<dbReference type="Proteomes" id="UP000092950">
    <property type="component" value="Chromosome"/>
</dbReference>
<dbReference type="Proteomes" id="UP000053096">
    <property type="component" value="Unassembled WGS sequence"/>
</dbReference>
<protein>
    <submittedName>
        <fullName evidence="10">ABC transporter permease</fullName>
    </submittedName>
    <submittedName>
        <fullName evidence="11">LIV-I protein H</fullName>
    </submittedName>
</protein>
<proteinExistence type="inferred from homology"/>
<dbReference type="CDD" id="cd06582">
    <property type="entry name" value="TM_PBP1_LivH_like"/>
    <property type="match status" value="1"/>
</dbReference>
<evidence type="ECO:0000313" key="13">
    <source>
        <dbReference type="Proteomes" id="UP000092950"/>
    </source>
</evidence>
<comment type="similarity">
    <text evidence="8">Belongs to the binding-protein-dependent transport system permease family. LivHM subfamily.</text>
</comment>
<keyword evidence="5" id="KW-0029">Amino-acid transport</keyword>
<evidence type="ECO:0000256" key="5">
    <source>
        <dbReference type="ARBA" id="ARBA00022970"/>
    </source>
</evidence>
<evidence type="ECO:0000256" key="8">
    <source>
        <dbReference type="ARBA" id="ARBA00037998"/>
    </source>
</evidence>
<organism evidence="11 12">
    <name type="scientific">Bordetella pseudohinzii</name>
    <dbReference type="NCBI Taxonomy" id="1331258"/>
    <lineage>
        <taxon>Bacteria</taxon>
        <taxon>Pseudomonadati</taxon>
        <taxon>Pseudomonadota</taxon>
        <taxon>Betaproteobacteria</taxon>
        <taxon>Burkholderiales</taxon>
        <taxon>Alcaligenaceae</taxon>
        <taxon>Bordetella</taxon>
    </lineage>
</organism>
<sequence length="292" mass="30544">MDGWFFFEVSLAGLGAGGLYVLAALAFVIVYKATRVVNIAIGEFLMMGAYLFYAFAADWQWPIWAAIAAALLASGLLGAAVERLAIRPMLGESPISVFMVTVGLASIAVGVVELVWTADQRRLPEFFPRAPVMLGEAFVASKVFYGFWVAVGLSLAVLALFRFWRGGVALRATASDQGAAYAMGINVPRVFSLAWAAAGVLAAVAGIVVGSIGGISSSMGTFGLSVLVVVIVGGLDSVAGALVAGFLIGLLEAWAGAYLGGEYKLLATFVVLVAALMIRPYGLFGTRDIERL</sequence>
<reference evidence="10 13" key="2">
    <citation type="submission" date="2016-07" db="EMBL/GenBank/DDBJ databases">
        <title>Complete genome sequences of Bordetella pseudohinzii.</title>
        <authorList>
            <person name="Spilker T."/>
            <person name="Darrah R."/>
            <person name="LiPuma J.J."/>
        </authorList>
    </citation>
    <scope>NUCLEOTIDE SEQUENCE [LARGE SCALE GENOMIC DNA]</scope>
    <source>
        <strain evidence="10 13">HI4681</strain>
    </source>
</reference>
<accession>A0A0J6F5U9</accession>
<gene>
    <name evidence="11" type="primary">livH_1</name>
    <name evidence="10" type="ORF">BBN53_12390</name>
    <name evidence="11" type="ORF">ERS370011_00079</name>
</gene>
<evidence type="ECO:0000256" key="1">
    <source>
        <dbReference type="ARBA" id="ARBA00004651"/>
    </source>
</evidence>
<keyword evidence="13" id="KW-1185">Reference proteome</keyword>
<dbReference type="GO" id="GO:0005886">
    <property type="term" value="C:plasma membrane"/>
    <property type="evidence" value="ECO:0007669"/>
    <property type="project" value="UniProtKB-SubCell"/>
</dbReference>
<feature type="transmembrane region" description="Helical" evidence="9">
    <location>
        <begin position="61"/>
        <end position="85"/>
    </location>
</feature>
<feature type="transmembrane region" description="Helical" evidence="9">
    <location>
        <begin position="97"/>
        <end position="118"/>
    </location>
</feature>
<dbReference type="KEGG" id="bpdz:BBN53_12390"/>
<reference evidence="11 12" key="1">
    <citation type="submission" date="2015-09" db="EMBL/GenBank/DDBJ databases">
        <authorList>
            <person name="Jackson K.R."/>
            <person name="Lunt B.L."/>
            <person name="Fisher J.N.B."/>
            <person name="Gardner A.V."/>
            <person name="Bailey M.E."/>
            <person name="Deus L.M."/>
            <person name="Earl A.S."/>
            <person name="Gibby P.D."/>
            <person name="Hartmann K.A."/>
            <person name="Liu J.E."/>
            <person name="Manci A.M."/>
            <person name="Nielsen D.A."/>
            <person name="Solomon M.B."/>
            <person name="Breakwell D.P."/>
            <person name="Burnett S.H."/>
            <person name="Grose J.H."/>
        </authorList>
    </citation>
    <scope>NUCLEOTIDE SEQUENCE [LARGE SCALE GENOMIC DNA]</scope>
    <source>
        <strain evidence="11 12">2789STDY5608636</strain>
    </source>
</reference>
<comment type="subcellular location">
    <subcellularLocation>
        <location evidence="1">Cell membrane</location>
        <topology evidence="1">Multi-pass membrane protein</topology>
    </subcellularLocation>
</comment>